<gene>
    <name evidence="8" type="ORF">RMAR00112_LOCUS11714</name>
</gene>
<dbReference type="GO" id="GO:0005777">
    <property type="term" value="C:peroxisome"/>
    <property type="evidence" value="ECO:0007669"/>
    <property type="project" value="TreeGrafter"/>
</dbReference>
<dbReference type="EMBL" id="HBHW01015301">
    <property type="protein sequence ID" value="CAE0043739.1"/>
    <property type="molecule type" value="Transcribed_RNA"/>
</dbReference>
<dbReference type="AlphaFoldDB" id="A0A7S2ZL68"/>
<evidence type="ECO:0000256" key="2">
    <source>
        <dbReference type="ARBA" id="ARBA00004754"/>
    </source>
</evidence>
<dbReference type="Gene3D" id="1.10.3330.10">
    <property type="entry name" value="Oxo-4-hydroxy-4-carboxy-5-ureidoimidazoline decarboxylase"/>
    <property type="match status" value="1"/>
</dbReference>
<comment type="catalytic activity">
    <reaction evidence="1">
        <text>5-hydroxy-2-oxo-4-ureido-2,5-dihydro-1H-imidazole-5-carboxylate + H(+) = (S)-allantoin + CO2</text>
        <dbReference type="Rhea" id="RHEA:26301"/>
        <dbReference type="ChEBI" id="CHEBI:15378"/>
        <dbReference type="ChEBI" id="CHEBI:15678"/>
        <dbReference type="ChEBI" id="CHEBI:16526"/>
        <dbReference type="ChEBI" id="CHEBI:58639"/>
        <dbReference type="EC" id="4.1.1.97"/>
    </reaction>
</comment>
<sequence length="170" mass="19276">MSSVQRFNVLELKECRDMVFACCSSDQFAERMTRGRPYASREALFETAEAEWRNLSKSEMIEAFQAHPRIGEGKGGDGRFAKWSKGEQSGLGHGVSPDELREANLKYEVKFGFRFLTSATGRTGEAIYEELLRRSERTRELEFATASEQQEKITRIRLEKALASLGHSAL</sequence>
<reference evidence="8" key="1">
    <citation type="submission" date="2021-01" db="EMBL/GenBank/DDBJ databases">
        <authorList>
            <person name="Corre E."/>
            <person name="Pelletier E."/>
            <person name="Niang G."/>
            <person name="Scheremetjew M."/>
            <person name="Finn R."/>
            <person name="Kale V."/>
            <person name="Holt S."/>
            <person name="Cochrane G."/>
            <person name="Meng A."/>
            <person name="Brown T."/>
            <person name="Cohen L."/>
        </authorList>
    </citation>
    <scope>NUCLEOTIDE SEQUENCE</scope>
    <source>
        <strain evidence="8">CCMP 769</strain>
    </source>
</reference>
<evidence type="ECO:0000313" key="8">
    <source>
        <dbReference type="EMBL" id="CAE0043739.1"/>
    </source>
</evidence>
<evidence type="ECO:0000256" key="4">
    <source>
        <dbReference type="ARBA" id="ARBA00022631"/>
    </source>
</evidence>
<dbReference type="EC" id="4.1.1.97" evidence="3"/>
<dbReference type="GO" id="GO:0051997">
    <property type="term" value="F:2-oxo-4-hydroxy-4-carboxy-5-ureidoimidazoline decarboxylase activity"/>
    <property type="evidence" value="ECO:0007669"/>
    <property type="project" value="UniProtKB-EC"/>
</dbReference>
<dbReference type="SUPFAM" id="SSF158694">
    <property type="entry name" value="UraD-Like"/>
    <property type="match status" value="1"/>
</dbReference>
<evidence type="ECO:0000256" key="3">
    <source>
        <dbReference type="ARBA" id="ARBA00012257"/>
    </source>
</evidence>
<dbReference type="InterPro" id="IPR018020">
    <property type="entry name" value="OHCU_decarboxylase"/>
</dbReference>
<keyword evidence="4" id="KW-0659">Purine metabolism</keyword>
<organism evidence="8">
    <name type="scientific">Rhodosorus marinus</name>
    <dbReference type="NCBI Taxonomy" id="101924"/>
    <lineage>
        <taxon>Eukaryota</taxon>
        <taxon>Rhodophyta</taxon>
        <taxon>Stylonematophyceae</taxon>
        <taxon>Stylonematales</taxon>
        <taxon>Stylonemataceae</taxon>
        <taxon>Rhodosorus</taxon>
    </lineage>
</organism>
<accession>A0A7S2ZL68</accession>
<comment type="pathway">
    <text evidence="2">Purine metabolism; urate degradation; (S)-allantoin from urate: step 3/3.</text>
</comment>
<proteinExistence type="predicted"/>
<protein>
    <recommendedName>
        <fullName evidence="3">2-oxo-4-hydroxy-4-carboxy-5-ureidoimidazoline decarboxylase</fullName>
        <ecNumber evidence="3">4.1.1.97</ecNumber>
    </recommendedName>
</protein>
<dbReference type="NCBIfam" id="NF010372">
    <property type="entry name" value="PRK13798.1"/>
    <property type="match status" value="1"/>
</dbReference>
<evidence type="ECO:0000256" key="6">
    <source>
        <dbReference type="ARBA" id="ARBA00023239"/>
    </source>
</evidence>
<dbReference type="GO" id="GO:0019628">
    <property type="term" value="P:urate catabolic process"/>
    <property type="evidence" value="ECO:0007669"/>
    <property type="project" value="TreeGrafter"/>
</dbReference>
<dbReference type="InterPro" id="IPR036778">
    <property type="entry name" value="OHCU_decarboxylase_sf"/>
</dbReference>
<evidence type="ECO:0000259" key="7">
    <source>
        <dbReference type="Pfam" id="PF09349"/>
    </source>
</evidence>
<keyword evidence="6" id="KW-0456">Lyase</keyword>
<name>A0A7S2ZL68_9RHOD</name>
<dbReference type="Pfam" id="PF09349">
    <property type="entry name" value="OHCU_decarbox"/>
    <property type="match status" value="1"/>
</dbReference>
<evidence type="ECO:0000256" key="1">
    <source>
        <dbReference type="ARBA" id="ARBA00001163"/>
    </source>
</evidence>
<dbReference type="PANTHER" id="PTHR43466">
    <property type="entry name" value="2-OXO-4-HYDROXY-4-CARBOXY-5-UREIDOIMIDAZOLINE DECARBOXYLASE-RELATED"/>
    <property type="match status" value="1"/>
</dbReference>
<keyword evidence="5" id="KW-0210">Decarboxylase</keyword>
<dbReference type="GO" id="GO:0006144">
    <property type="term" value="P:purine nucleobase metabolic process"/>
    <property type="evidence" value="ECO:0007669"/>
    <property type="project" value="UniProtKB-KW"/>
</dbReference>
<dbReference type="PANTHER" id="PTHR43466:SF1">
    <property type="entry name" value="2-OXO-4-HYDROXY-4-CARBOXY-5-UREIDOIMIDAZOLINE DECARBOXYLASE-RELATED"/>
    <property type="match status" value="1"/>
</dbReference>
<feature type="domain" description="Oxo-4-hydroxy-4-carboxy-5-ureidoimidazoline decarboxylase" evidence="7">
    <location>
        <begin position="9"/>
        <end position="159"/>
    </location>
</feature>
<evidence type="ECO:0000256" key="5">
    <source>
        <dbReference type="ARBA" id="ARBA00022793"/>
    </source>
</evidence>